<dbReference type="Proteomes" id="UP000291758">
    <property type="component" value="Chromosome"/>
</dbReference>
<dbReference type="InterPro" id="IPR051912">
    <property type="entry name" value="Alkylbase_DNA_Glycosylase/TA"/>
</dbReference>
<protein>
    <submittedName>
        <fullName evidence="3">DNA-3-methyladenine glycosylase 2 family protein</fullName>
    </submittedName>
</protein>
<organism evidence="3 4">
    <name type="scientific">Xylanimonas allomyrinae</name>
    <dbReference type="NCBI Taxonomy" id="2509459"/>
    <lineage>
        <taxon>Bacteria</taxon>
        <taxon>Bacillati</taxon>
        <taxon>Actinomycetota</taxon>
        <taxon>Actinomycetes</taxon>
        <taxon>Micrococcales</taxon>
        <taxon>Promicromonosporaceae</taxon>
        <taxon>Xylanimonas</taxon>
    </lineage>
</organism>
<evidence type="ECO:0000256" key="2">
    <source>
        <dbReference type="ARBA" id="ARBA00023204"/>
    </source>
</evidence>
<keyword evidence="2" id="KW-0234">DNA repair</keyword>
<dbReference type="GO" id="GO:0008725">
    <property type="term" value="F:DNA-3-methyladenine glycosylase activity"/>
    <property type="evidence" value="ECO:0007669"/>
    <property type="project" value="TreeGrafter"/>
</dbReference>
<proteinExistence type="predicted"/>
<evidence type="ECO:0000313" key="3">
    <source>
        <dbReference type="EMBL" id="QAY64093.1"/>
    </source>
</evidence>
<evidence type="ECO:0000256" key="1">
    <source>
        <dbReference type="ARBA" id="ARBA00022763"/>
    </source>
</evidence>
<dbReference type="PANTHER" id="PTHR43003:SF6">
    <property type="entry name" value="DNA GLYCOSYLASE"/>
    <property type="match status" value="1"/>
</dbReference>
<gene>
    <name evidence="3" type="ORF">ET495_13650</name>
</gene>
<dbReference type="GO" id="GO:0005737">
    <property type="term" value="C:cytoplasm"/>
    <property type="evidence" value="ECO:0007669"/>
    <property type="project" value="TreeGrafter"/>
</dbReference>
<dbReference type="SUPFAM" id="SSF48150">
    <property type="entry name" value="DNA-glycosylase"/>
    <property type="match status" value="1"/>
</dbReference>
<dbReference type="AlphaFoldDB" id="A0A4P6EQH3"/>
<dbReference type="Gene3D" id="1.10.340.30">
    <property type="entry name" value="Hypothetical protein, domain 2"/>
    <property type="match status" value="1"/>
</dbReference>
<name>A0A4P6EQH3_9MICO</name>
<dbReference type="GO" id="GO:0032131">
    <property type="term" value="F:alkylated DNA binding"/>
    <property type="evidence" value="ECO:0007669"/>
    <property type="project" value="TreeGrafter"/>
</dbReference>
<sequence>MRVRHESPRPLDVALTLAQLHHGPGDPTVRRTPEGLWRTSLLPTGPVTQRIVQDGPCAVVVDLWGDGAREAADTLPTLLGEDDDTTGFAPPDQVRDAARRARGMRMPRTERVLESLVPAVLEQRVHSSTAHRAWRWLLERHGAPAPGPAPTGLRVVPAPRAWAAVPSWDWHRAGVDPRRARTAVACARLAARLETASALDRGEARSLLEKVAGVGPWTSAEVAQRAFGDGDAVSVGDLHLPAAVGWALTGERTDDAGMLRLLAPYAPHRHRVVRLLSLQGHPRAPRRAPRLAVADHRAC</sequence>
<dbReference type="RefSeq" id="WP_129205252.1">
    <property type="nucleotide sequence ID" value="NZ_CP035495.1"/>
</dbReference>
<reference evidence="3 4" key="1">
    <citation type="submission" date="2019-01" db="EMBL/GenBank/DDBJ databases">
        <title>Genome sequencing of strain 2JSPR-7.</title>
        <authorList>
            <person name="Heo J."/>
            <person name="Kim S.-J."/>
            <person name="Kim J.-S."/>
            <person name="Hong S.-B."/>
            <person name="Kwon S.-W."/>
        </authorList>
    </citation>
    <scope>NUCLEOTIDE SEQUENCE [LARGE SCALE GENOMIC DNA]</scope>
    <source>
        <strain evidence="3 4">2JSPR-7</strain>
    </source>
</reference>
<keyword evidence="1" id="KW-0227">DNA damage</keyword>
<dbReference type="GO" id="GO:0043916">
    <property type="term" value="F:DNA-7-methylguanine glycosylase activity"/>
    <property type="evidence" value="ECO:0007669"/>
    <property type="project" value="TreeGrafter"/>
</dbReference>
<keyword evidence="4" id="KW-1185">Reference proteome</keyword>
<dbReference type="OrthoDB" id="5501430at2"/>
<dbReference type="InterPro" id="IPR011257">
    <property type="entry name" value="DNA_glycosylase"/>
</dbReference>
<dbReference type="PANTHER" id="PTHR43003">
    <property type="entry name" value="DNA-3-METHYLADENINE GLYCOSYLASE"/>
    <property type="match status" value="1"/>
</dbReference>
<dbReference type="EMBL" id="CP035495">
    <property type="protein sequence ID" value="QAY64093.1"/>
    <property type="molecule type" value="Genomic_DNA"/>
</dbReference>
<evidence type="ECO:0000313" key="4">
    <source>
        <dbReference type="Proteomes" id="UP000291758"/>
    </source>
</evidence>
<dbReference type="GO" id="GO:0006285">
    <property type="term" value="P:base-excision repair, AP site formation"/>
    <property type="evidence" value="ECO:0007669"/>
    <property type="project" value="TreeGrafter"/>
</dbReference>
<dbReference type="GO" id="GO:0006307">
    <property type="term" value="P:DNA alkylation repair"/>
    <property type="evidence" value="ECO:0007669"/>
    <property type="project" value="TreeGrafter"/>
</dbReference>
<accession>A0A4P6EQH3</accession>
<dbReference type="GO" id="GO:0032993">
    <property type="term" value="C:protein-DNA complex"/>
    <property type="evidence" value="ECO:0007669"/>
    <property type="project" value="TreeGrafter"/>
</dbReference>
<dbReference type="KEGG" id="xyl:ET495_13650"/>